<sequence length="697" mass="74017">MTVSRRSSAVFSPESAAVHDARELVRTALGGWPVPSDRGEDAVLLVSELVTNAIVHAGTEIELVCALDEDRRRVRVEVRDLMPSRRLGDPVVGRPAEDGYRGLMLTHWISDAWGVSYTRTDKTVWFELGLTAGGSSPEEPMTLPEARAADPAEPVPDEQLIDHVVQWLRATTDADAAYVLLSAADGGLRVRATAPAGGVPDTGPDSPRAAAELLAMAEEACRHAAAGPVRGGVLTVPPGGRLRSLGTVPVWAEGERLGLVAVAAEHAGRFGAPDVTRLRHAAASLGPVLARDRLPRADHGYRNWLGFLTEASDLLAGTLDEKLVPALGAQLFVPRIAGWCAFYLEDSHGAGELAHVWHADEQRIAALRQALAAASPPVPDRARTPRPWNGPGLLGPAARQACGPLVMEFPLVNREHRFGAVLLGEPVDGEFRSELVRLAEDLCERVTRTLLTARRYGEQAATSRILQRSLLPAQLPAIPGLDYHIVYEPAGEGAEAGGDFYDLFPAGPGRWRFMLGDVCGTGAEAAAVAGLARHTLRALSREDLGVARALARLNDAMIDESAARLLTIVHGELEPGPAGVRMTVTSAGHPLPLWLRPGGEVIPIGAPQVLLGVVPTEYQLDSVLLTSGDVVLLVTDGITERRDGGRLLDDGDGLSRVLAGCAGLTARAVTLRVMSAVRDFGKGALTDDMAVIALRVE</sequence>
<dbReference type="Gene3D" id="3.30.565.10">
    <property type="entry name" value="Histidine kinase-like ATPase, C-terminal domain"/>
    <property type="match status" value="1"/>
</dbReference>
<dbReference type="SUPFAM" id="SSF81606">
    <property type="entry name" value="PP2C-like"/>
    <property type="match status" value="1"/>
</dbReference>
<dbReference type="Pfam" id="PF13581">
    <property type="entry name" value="HATPase_c_2"/>
    <property type="match status" value="1"/>
</dbReference>
<dbReference type="EMBL" id="JACJIA010000004">
    <property type="protein sequence ID" value="MBA8952309.1"/>
    <property type="molecule type" value="Genomic_DNA"/>
</dbReference>
<evidence type="ECO:0000313" key="4">
    <source>
        <dbReference type="Proteomes" id="UP000572680"/>
    </source>
</evidence>
<feature type="domain" description="PPM-type phosphatase" evidence="2">
    <location>
        <begin position="481"/>
        <end position="696"/>
    </location>
</feature>
<dbReference type="InterPro" id="IPR003594">
    <property type="entry name" value="HATPase_dom"/>
</dbReference>
<name>A0A7W3LQB1_ACTNM</name>
<keyword evidence="4" id="KW-1185">Reference proteome</keyword>
<dbReference type="Gene3D" id="3.60.40.10">
    <property type="entry name" value="PPM-type phosphatase domain"/>
    <property type="match status" value="1"/>
</dbReference>
<dbReference type="SMART" id="SM00331">
    <property type="entry name" value="PP2C_SIG"/>
    <property type="match status" value="1"/>
</dbReference>
<dbReference type="CDD" id="cd16936">
    <property type="entry name" value="HATPase_RsbW-like"/>
    <property type="match status" value="1"/>
</dbReference>
<gene>
    <name evidence="3" type="ORF">HNR61_003949</name>
</gene>
<dbReference type="Gene3D" id="3.30.450.40">
    <property type="match status" value="1"/>
</dbReference>
<dbReference type="RefSeq" id="WP_182844542.1">
    <property type="nucleotide sequence ID" value="NZ_BAAALP010000055.1"/>
</dbReference>
<accession>A0A7W3LQB1</accession>
<dbReference type="InterPro" id="IPR036890">
    <property type="entry name" value="HATPase_C_sf"/>
</dbReference>
<dbReference type="GO" id="GO:0016791">
    <property type="term" value="F:phosphatase activity"/>
    <property type="evidence" value="ECO:0007669"/>
    <property type="project" value="TreeGrafter"/>
</dbReference>
<keyword evidence="1" id="KW-0378">Hydrolase</keyword>
<dbReference type="Pfam" id="PF07228">
    <property type="entry name" value="SpoIIE"/>
    <property type="match status" value="1"/>
</dbReference>
<dbReference type="InterPro" id="IPR029016">
    <property type="entry name" value="GAF-like_dom_sf"/>
</dbReference>
<dbReference type="PANTHER" id="PTHR43156">
    <property type="entry name" value="STAGE II SPORULATION PROTEIN E-RELATED"/>
    <property type="match status" value="1"/>
</dbReference>
<dbReference type="InterPro" id="IPR036457">
    <property type="entry name" value="PPM-type-like_dom_sf"/>
</dbReference>
<dbReference type="InterPro" id="IPR052016">
    <property type="entry name" value="Bact_Sigma-Reg"/>
</dbReference>
<comment type="caution">
    <text evidence="3">The sequence shown here is derived from an EMBL/GenBank/DDBJ whole genome shotgun (WGS) entry which is preliminary data.</text>
</comment>
<protein>
    <submittedName>
        <fullName evidence="3">Serine phosphatase RsbU (Regulator of sigma subunit)/anti-sigma regulatory factor (Ser/Thr protein kinase)</fullName>
    </submittedName>
</protein>
<proteinExistence type="predicted"/>
<organism evidence="3 4">
    <name type="scientific">Actinomadura namibiensis</name>
    <dbReference type="NCBI Taxonomy" id="182080"/>
    <lineage>
        <taxon>Bacteria</taxon>
        <taxon>Bacillati</taxon>
        <taxon>Actinomycetota</taxon>
        <taxon>Actinomycetes</taxon>
        <taxon>Streptosporangiales</taxon>
        <taxon>Thermomonosporaceae</taxon>
        <taxon>Actinomadura</taxon>
    </lineage>
</organism>
<evidence type="ECO:0000313" key="3">
    <source>
        <dbReference type="EMBL" id="MBA8952309.1"/>
    </source>
</evidence>
<dbReference type="SUPFAM" id="SSF55781">
    <property type="entry name" value="GAF domain-like"/>
    <property type="match status" value="1"/>
</dbReference>
<dbReference type="PANTHER" id="PTHR43156:SF2">
    <property type="entry name" value="STAGE II SPORULATION PROTEIN E"/>
    <property type="match status" value="1"/>
</dbReference>
<dbReference type="InterPro" id="IPR001932">
    <property type="entry name" value="PPM-type_phosphatase-like_dom"/>
</dbReference>
<evidence type="ECO:0000259" key="2">
    <source>
        <dbReference type="SMART" id="SM00331"/>
    </source>
</evidence>
<dbReference type="AlphaFoldDB" id="A0A7W3LQB1"/>
<dbReference type="Proteomes" id="UP000572680">
    <property type="component" value="Unassembled WGS sequence"/>
</dbReference>
<reference evidence="3 4" key="1">
    <citation type="submission" date="2020-08" db="EMBL/GenBank/DDBJ databases">
        <title>Genomic Encyclopedia of Type Strains, Phase IV (KMG-IV): sequencing the most valuable type-strain genomes for metagenomic binning, comparative biology and taxonomic classification.</title>
        <authorList>
            <person name="Goeker M."/>
        </authorList>
    </citation>
    <scope>NUCLEOTIDE SEQUENCE [LARGE SCALE GENOMIC DNA]</scope>
    <source>
        <strain evidence="3 4">DSM 44197</strain>
    </source>
</reference>
<evidence type="ECO:0000256" key="1">
    <source>
        <dbReference type="ARBA" id="ARBA00022801"/>
    </source>
</evidence>